<dbReference type="InterPro" id="IPR018062">
    <property type="entry name" value="HTH_AraC-typ_CS"/>
</dbReference>
<evidence type="ECO:0000256" key="1">
    <source>
        <dbReference type="ARBA" id="ARBA00023015"/>
    </source>
</evidence>
<dbReference type="Pfam" id="PF12833">
    <property type="entry name" value="HTH_18"/>
    <property type="match status" value="1"/>
</dbReference>
<dbReference type="Gene3D" id="1.10.10.60">
    <property type="entry name" value="Homeodomain-like"/>
    <property type="match status" value="1"/>
</dbReference>
<dbReference type="GO" id="GO:0043565">
    <property type="term" value="F:sequence-specific DNA binding"/>
    <property type="evidence" value="ECO:0007669"/>
    <property type="project" value="InterPro"/>
</dbReference>
<dbReference type="Pfam" id="PF02311">
    <property type="entry name" value="AraC_binding"/>
    <property type="match status" value="1"/>
</dbReference>
<keyword evidence="3" id="KW-0804">Transcription</keyword>
<dbReference type="GeneID" id="78297065"/>
<dbReference type="InterPro" id="IPR011051">
    <property type="entry name" value="RmlC_Cupin_sf"/>
</dbReference>
<dbReference type="AlphaFoldDB" id="A0A2U1AEM2"/>
<dbReference type="Proteomes" id="UP000245959">
    <property type="component" value="Unassembled WGS sequence"/>
</dbReference>
<dbReference type="Gene3D" id="2.60.120.10">
    <property type="entry name" value="Jelly Rolls"/>
    <property type="match status" value="1"/>
</dbReference>
<dbReference type="InterPro" id="IPR018060">
    <property type="entry name" value="HTH_AraC"/>
</dbReference>
<dbReference type="PANTHER" id="PTHR46796">
    <property type="entry name" value="HTH-TYPE TRANSCRIPTIONAL ACTIVATOR RHAS-RELATED"/>
    <property type="match status" value="1"/>
</dbReference>
<dbReference type="InterPro" id="IPR020449">
    <property type="entry name" value="Tscrpt_reg_AraC-type_HTH"/>
</dbReference>
<comment type="caution">
    <text evidence="6">The sequence shown here is derived from an EMBL/GenBank/DDBJ whole genome shotgun (WGS) entry which is preliminary data.</text>
</comment>
<evidence type="ECO:0000256" key="4">
    <source>
        <dbReference type="SAM" id="MobiDB-lite"/>
    </source>
</evidence>
<dbReference type="InterPro" id="IPR003313">
    <property type="entry name" value="AraC-bd"/>
</dbReference>
<organism evidence="6 7">
    <name type="scientific">Victivallis vadensis</name>
    <dbReference type="NCBI Taxonomy" id="172901"/>
    <lineage>
        <taxon>Bacteria</taxon>
        <taxon>Pseudomonadati</taxon>
        <taxon>Lentisphaerota</taxon>
        <taxon>Lentisphaeria</taxon>
        <taxon>Victivallales</taxon>
        <taxon>Victivallaceae</taxon>
        <taxon>Victivallis</taxon>
    </lineage>
</organism>
<dbReference type="SMART" id="SM00342">
    <property type="entry name" value="HTH_ARAC"/>
    <property type="match status" value="1"/>
</dbReference>
<dbReference type="InterPro" id="IPR014710">
    <property type="entry name" value="RmlC-like_jellyroll"/>
</dbReference>
<dbReference type="InterPro" id="IPR009057">
    <property type="entry name" value="Homeodomain-like_sf"/>
</dbReference>
<dbReference type="InterPro" id="IPR050204">
    <property type="entry name" value="AraC_XylS_family_regulators"/>
</dbReference>
<dbReference type="SUPFAM" id="SSF46689">
    <property type="entry name" value="Homeodomain-like"/>
    <property type="match status" value="1"/>
</dbReference>
<dbReference type="RefSeq" id="WP_116885801.1">
    <property type="nucleotide sequence ID" value="NZ_CABMMC010000055.1"/>
</dbReference>
<evidence type="ECO:0000256" key="2">
    <source>
        <dbReference type="ARBA" id="ARBA00023125"/>
    </source>
</evidence>
<sequence>MSENSLLFSYAGHYCGSTPVPRHSHRGTELVLVIAGSCVTEFDGGVSLAARPGTVYITPPELAHTQNNTPDCETLYAVMELSGPGFDNRLRSIETGDDPVLRQWFAQLQLLNRDYLLDQASALLLAVWARLRHFEARSDRARTLHPGLQTAVDYIERHYMDDFSISELAARSGVSQSHLNALFRRAFGTGAQSYLTAARMRCARRLLLNPYYNIADVAQHAGFREANYFTRLFRRFHGVTPGEYRRNPSASADRARMEPQLNAAAVSGTPSAPANGGGGRTPSATS</sequence>
<gene>
    <name evidence="6" type="ORF">C8D82_1455</name>
</gene>
<dbReference type="PROSITE" id="PS01124">
    <property type="entry name" value="HTH_ARAC_FAMILY_2"/>
    <property type="match status" value="1"/>
</dbReference>
<keyword evidence="2 6" id="KW-0238">DNA-binding</keyword>
<dbReference type="PRINTS" id="PR00032">
    <property type="entry name" value="HTHARAC"/>
</dbReference>
<dbReference type="EMBL" id="QEKH01000045">
    <property type="protein sequence ID" value="PVY34806.1"/>
    <property type="molecule type" value="Genomic_DNA"/>
</dbReference>
<reference evidence="6 7" key="1">
    <citation type="submission" date="2018-04" db="EMBL/GenBank/DDBJ databases">
        <title>Genomic Encyclopedia of Type Strains, Phase IV (KMG-IV): sequencing the most valuable type-strain genomes for metagenomic binning, comparative biology and taxonomic classification.</title>
        <authorList>
            <person name="Goeker M."/>
        </authorList>
    </citation>
    <scope>NUCLEOTIDE SEQUENCE [LARGE SCALE GENOMIC DNA]</scope>
    <source>
        <strain evidence="6 7">DSM 14823</strain>
    </source>
</reference>
<proteinExistence type="predicted"/>
<evidence type="ECO:0000313" key="6">
    <source>
        <dbReference type="EMBL" id="PVY34806.1"/>
    </source>
</evidence>
<dbReference type="PANTHER" id="PTHR46796:SF13">
    <property type="entry name" value="HTH-TYPE TRANSCRIPTIONAL ACTIVATOR RHAS"/>
    <property type="match status" value="1"/>
</dbReference>
<feature type="domain" description="HTH araC/xylS-type" evidence="5">
    <location>
        <begin position="149"/>
        <end position="247"/>
    </location>
</feature>
<protein>
    <submittedName>
        <fullName evidence="6">AraC-like DNA-binding protein</fullName>
    </submittedName>
</protein>
<dbReference type="GO" id="GO:0003700">
    <property type="term" value="F:DNA-binding transcription factor activity"/>
    <property type="evidence" value="ECO:0007669"/>
    <property type="project" value="InterPro"/>
</dbReference>
<keyword evidence="7" id="KW-1185">Reference proteome</keyword>
<dbReference type="PROSITE" id="PS00041">
    <property type="entry name" value="HTH_ARAC_FAMILY_1"/>
    <property type="match status" value="1"/>
</dbReference>
<evidence type="ECO:0000313" key="7">
    <source>
        <dbReference type="Proteomes" id="UP000245959"/>
    </source>
</evidence>
<dbReference type="OrthoDB" id="3186094at2"/>
<evidence type="ECO:0000256" key="3">
    <source>
        <dbReference type="ARBA" id="ARBA00023163"/>
    </source>
</evidence>
<dbReference type="SUPFAM" id="SSF51182">
    <property type="entry name" value="RmlC-like cupins"/>
    <property type="match status" value="1"/>
</dbReference>
<name>A0A2U1AEM2_9BACT</name>
<keyword evidence="1" id="KW-0805">Transcription regulation</keyword>
<accession>A0A2U1AEM2</accession>
<evidence type="ECO:0000259" key="5">
    <source>
        <dbReference type="PROSITE" id="PS01124"/>
    </source>
</evidence>
<feature type="region of interest" description="Disordered" evidence="4">
    <location>
        <begin position="243"/>
        <end position="286"/>
    </location>
</feature>